<evidence type="ECO:0000256" key="5">
    <source>
        <dbReference type="ARBA" id="ARBA00023002"/>
    </source>
</evidence>
<reference evidence="9" key="1">
    <citation type="journal article" date="2019" name="Int. J. Syst. Evol. Microbiol.">
        <title>The Global Catalogue of Microorganisms (GCM) 10K type strain sequencing project: providing services to taxonomists for standard genome sequencing and annotation.</title>
        <authorList>
            <consortium name="The Broad Institute Genomics Platform"/>
            <consortium name="The Broad Institute Genome Sequencing Center for Infectious Disease"/>
            <person name="Wu L."/>
            <person name="Ma J."/>
        </authorList>
    </citation>
    <scope>NUCLEOTIDE SEQUENCE [LARGE SCALE GENOMIC DNA]</scope>
    <source>
        <strain evidence="9">JCM 17906</strain>
    </source>
</reference>
<dbReference type="InterPro" id="IPR000627">
    <property type="entry name" value="Intradiol_dOase_C"/>
</dbReference>
<keyword evidence="5" id="KW-0560">Oxidoreductase</keyword>
<dbReference type="RefSeq" id="WP_345424657.1">
    <property type="nucleotide sequence ID" value="NZ_BAABGT010000089.1"/>
</dbReference>
<dbReference type="GO" id="GO:0051213">
    <property type="term" value="F:dioxygenase activity"/>
    <property type="evidence" value="ECO:0007669"/>
    <property type="project" value="UniProtKB-KW"/>
</dbReference>
<feature type="domain" description="Intradiol ring-cleavage dioxygenases" evidence="7">
    <location>
        <begin position="133"/>
        <end position="161"/>
    </location>
</feature>
<accession>A0ABP8S055</accession>
<evidence type="ECO:0000256" key="3">
    <source>
        <dbReference type="ARBA" id="ARBA00022723"/>
    </source>
</evidence>
<keyword evidence="6" id="KW-0408">Iron</keyword>
<dbReference type="PANTHER" id="PTHR33711">
    <property type="entry name" value="DIOXYGENASE, PUTATIVE (AFU_ORTHOLOGUE AFUA_2G02910)-RELATED"/>
    <property type="match status" value="1"/>
</dbReference>
<evidence type="ECO:0000259" key="7">
    <source>
        <dbReference type="PROSITE" id="PS00083"/>
    </source>
</evidence>
<evidence type="ECO:0000256" key="4">
    <source>
        <dbReference type="ARBA" id="ARBA00022964"/>
    </source>
</evidence>
<dbReference type="Proteomes" id="UP001501598">
    <property type="component" value="Unassembled WGS sequence"/>
</dbReference>
<dbReference type="CDD" id="cd03461">
    <property type="entry name" value="1_2-HQD"/>
    <property type="match status" value="1"/>
</dbReference>
<dbReference type="PROSITE" id="PS00083">
    <property type="entry name" value="INTRADIOL_DIOXYGENAS"/>
    <property type="match status" value="1"/>
</dbReference>
<evidence type="ECO:0000256" key="6">
    <source>
        <dbReference type="ARBA" id="ARBA00023004"/>
    </source>
</evidence>
<evidence type="ECO:0000256" key="1">
    <source>
        <dbReference type="ARBA" id="ARBA00001965"/>
    </source>
</evidence>
<dbReference type="InterPro" id="IPR039390">
    <property type="entry name" value="1_2-HQD/HQD"/>
</dbReference>
<name>A0ABP8S055_9PSEU</name>
<evidence type="ECO:0000256" key="2">
    <source>
        <dbReference type="ARBA" id="ARBA00007825"/>
    </source>
</evidence>
<dbReference type="InterPro" id="IPR050770">
    <property type="entry name" value="Intradiol_RC_Dioxygenase"/>
</dbReference>
<comment type="caution">
    <text evidence="8">The sequence shown here is derived from an EMBL/GenBank/DDBJ whole genome shotgun (WGS) entry which is preliminary data.</text>
</comment>
<evidence type="ECO:0000313" key="8">
    <source>
        <dbReference type="EMBL" id="GAA4555098.1"/>
    </source>
</evidence>
<sequence>MTIDHALDRERAVTEEVVASFAGTADSRLREVMQALVRHLHAFARDVRLTQREWEAGMAFLTRAGHITDDRRQEFILLSDVLGLSMLTVAINEPTAPGATEATVFGPFFVDDAPEVELGGDIARGAVGTPCFVHGTVRSTEGDPLVGARLDVWEADDDGFYDVQYSAEASAGRGWLRSGADGAYRFWSVLPAPYPIPHDGPVGALLEAAGRGPMRPAHLHFKVTAPGYRTLITHLFVAGDPHLADDAVFGVKDSLVVHVDEHDGGVAPDGSEREGRWTEIAFDLVLPPEAPDIRPTSEEHR</sequence>
<proteinExistence type="inferred from homology"/>
<comment type="cofactor">
    <cofactor evidence="1">
        <name>Fe(3+)</name>
        <dbReference type="ChEBI" id="CHEBI:29034"/>
    </cofactor>
</comment>
<dbReference type="EMBL" id="BAABGT010000089">
    <property type="protein sequence ID" value="GAA4555098.1"/>
    <property type="molecule type" value="Genomic_DNA"/>
</dbReference>
<gene>
    <name evidence="8" type="ORF">GCM10023175_54780</name>
</gene>
<evidence type="ECO:0000313" key="9">
    <source>
        <dbReference type="Proteomes" id="UP001501598"/>
    </source>
</evidence>
<keyword evidence="4 8" id="KW-0223">Dioxygenase</keyword>
<comment type="similarity">
    <text evidence="2">Belongs to the intradiol ring-cleavage dioxygenase family.</text>
</comment>
<dbReference type="Gene3D" id="2.60.130.10">
    <property type="entry name" value="Aromatic compound dioxygenase"/>
    <property type="match status" value="1"/>
</dbReference>
<keyword evidence="3" id="KW-0479">Metal-binding</keyword>
<dbReference type="SUPFAM" id="SSF49482">
    <property type="entry name" value="Aromatic compound dioxygenase"/>
    <property type="match status" value="1"/>
</dbReference>
<dbReference type="Pfam" id="PF04444">
    <property type="entry name" value="Dioxygenase_N"/>
    <property type="match status" value="1"/>
</dbReference>
<dbReference type="PANTHER" id="PTHR33711:SF7">
    <property type="entry name" value="INTRADIOL RING-CLEAVAGE DIOXYGENASES DOMAIN-CONTAINING PROTEIN-RELATED"/>
    <property type="match status" value="1"/>
</dbReference>
<dbReference type="InterPro" id="IPR007535">
    <property type="entry name" value="Catechol_dOase_N"/>
</dbReference>
<protein>
    <submittedName>
        <fullName evidence="8">Dioxygenase</fullName>
    </submittedName>
</protein>
<dbReference type="InterPro" id="IPR015889">
    <property type="entry name" value="Intradiol_dOase_core"/>
</dbReference>
<keyword evidence="9" id="KW-1185">Reference proteome</keyword>
<organism evidence="8 9">
    <name type="scientific">Pseudonocardia xishanensis</name>
    <dbReference type="NCBI Taxonomy" id="630995"/>
    <lineage>
        <taxon>Bacteria</taxon>
        <taxon>Bacillati</taxon>
        <taxon>Actinomycetota</taxon>
        <taxon>Actinomycetes</taxon>
        <taxon>Pseudonocardiales</taxon>
        <taxon>Pseudonocardiaceae</taxon>
        <taxon>Pseudonocardia</taxon>
    </lineage>
</organism>
<dbReference type="Pfam" id="PF00775">
    <property type="entry name" value="Dioxygenase_C"/>
    <property type="match status" value="1"/>
</dbReference>